<reference evidence="2 3" key="1">
    <citation type="submission" date="2024-05" db="EMBL/GenBank/DDBJ databases">
        <title>A draft genome resource for the thread blight pathogen Marasmius tenuissimus strain MS-2.</title>
        <authorList>
            <person name="Yulfo-Soto G.E."/>
            <person name="Baruah I.K."/>
            <person name="Amoako-Attah I."/>
            <person name="Bukari Y."/>
            <person name="Meinhardt L.W."/>
            <person name="Bailey B.A."/>
            <person name="Cohen S.P."/>
        </authorList>
    </citation>
    <scope>NUCLEOTIDE SEQUENCE [LARGE SCALE GENOMIC DNA]</scope>
    <source>
        <strain evidence="2 3">MS-2</strain>
    </source>
</reference>
<accession>A0ABR3AH80</accession>
<keyword evidence="3" id="KW-1185">Reference proteome</keyword>
<dbReference type="EMBL" id="JBBXMP010000001">
    <property type="protein sequence ID" value="KAL0072363.1"/>
    <property type="molecule type" value="Genomic_DNA"/>
</dbReference>
<sequence length="522" mass="55802">MGFLAYFSSSGSSPATVQAQASQSQPVLVVAVDDGDQQQTLPAQDADVSPSQPSPADLPPSQPKPPITEPSQPEVPQSPPSKPRARRFSLQGLNRNPAPQNIHKDEHKAILTEKAEHKKEAYAMAALSKRIALSRRSKSEKQAKESALIVRSLIVGPSASSPSVTTAIAKPRMSKLKSDLSKPKRANKVIAQLRSLPATDSAGQTLKEHPSPSTKCAPIHAVCLEHSDMEEHDLHFAQLSAAEDSDDQVNPIDKLSSMINEMRVVDFFKAPDLGLGQPGDGQGLLAGALPTAETVINGIEQITPQLMALGYATGRAIVPDHTGEFSRVYPPMDRISIITYWWGLEILLPPPSLEYLATARSISNTAVNFLSALSLVNGGVREIIPFVRYISQFIEFEFNSIKAQDKGEGVVCAATWIMPAALVPRPWDFPTPPPPPPTSTAIPEEPEPTETGDKEETKRPPAAAPVGSPAGGSPPQEPPKASPRTPPAKVDPISSPTAPDTPFDLPTDDRAVPVMPIAIPVN</sequence>
<feature type="compositionally biased region" description="Polar residues" evidence="1">
    <location>
        <begin position="7"/>
        <end position="26"/>
    </location>
</feature>
<name>A0ABR3AH80_9AGAR</name>
<gene>
    <name evidence="2" type="ORF">AAF712_000126</name>
</gene>
<feature type="compositionally biased region" description="Pro residues" evidence="1">
    <location>
        <begin position="427"/>
        <end position="438"/>
    </location>
</feature>
<dbReference type="Proteomes" id="UP001437256">
    <property type="component" value="Unassembled WGS sequence"/>
</dbReference>
<feature type="region of interest" description="Disordered" evidence="1">
    <location>
        <begin position="427"/>
        <end position="522"/>
    </location>
</feature>
<evidence type="ECO:0000313" key="3">
    <source>
        <dbReference type="Proteomes" id="UP001437256"/>
    </source>
</evidence>
<evidence type="ECO:0000313" key="2">
    <source>
        <dbReference type="EMBL" id="KAL0072363.1"/>
    </source>
</evidence>
<evidence type="ECO:0000256" key="1">
    <source>
        <dbReference type="SAM" id="MobiDB-lite"/>
    </source>
</evidence>
<organism evidence="2 3">
    <name type="scientific">Marasmius tenuissimus</name>
    <dbReference type="NCBI Taxonomy" id="585030"/>
    <lineage>
        <taxon>Eukaryota</taxon>
        <taxon>Fungi</taxon>
        <taxon>Dikarya</taxon>
        <taxon>Basidiomycota</taxon>
        <taxon>Agaricomycotina</taxon>
        <taxon>Agaricomycetes</taxon>
        <taxon>Agaricomycetidae</taxon>
        <taxon>Agaricales</taxon>
        <taxon>Marasmiineae</taxon>
        <taxon>Marasmiaceae</taxon>
        <taxon>Marasmius</taxon>
    </lineage>
</organism>
<feature type="region of interest" description="Disordered" evidence="1">
    <location>
        <begin position="1"/>
        <end position="106"/>
    </location>
</feature>
<proteinExistence type="predicted"/>
<feature type="compositionally biased region" description="Pro residues" evidence="1">
    <location>
        <begin position="475"/>
        <end position="486"/>
    </location>
</feature>
<comment type="caution">
    <text evidence="2">The sequence shown here is derived from an EMBL/GenBank/DDBJ whole genome shotgun (WGS) entry which is preliminary data.</text>
</comment>
<protein>
    <submittedName>
        <fullName evidence="2">Uncharacterized protein</fullName>
    </submittedName>
</protein>
<feature type="compositionally biased region" description="Low complexity" evidence="1">
    <location>
        <begin position="460"/>
        <end position="474"/>
    </location>
</feature>
<feature type="compositionally biased region" description="Pro residues" evidence="1">
    <location>
        <begin position="52"/>
        <end position="68"/>
    </location>
</feature>